<dbReference type="Gene3D" id="2.170.150.70">
    <property type="match status" value="1"/>
</dbReference>
<dbReference type="PANTHER" id="PTHR28620">
    <property type="entry name" value="CENTROMERE PROTEIN V"/>
    <property type="match status" value="1"/>
</dbReference>
<dbReference type="AlphaFoldDB" id="A0A149Q1Z5"/>
<sequence length="135" mass="15699">MLRTYRGSCHCQLVKFEARIDFDQGTSKCNCSYCSRLRFWHVQVRREDFRLLSEETALAEYQGDNPVAHHPFCKRCGVHVFDRIDMPNGTGYPYINVNIMCLDELDLDAALNAPVTYRDGLRNDWGNPPDETRHL</sequence>
<evidence type="ECO:0000256" key="1">
    <source>
        <dbReference type="ARBA" id="ARBA00005495"/>
    </source>
</evidence>
<dbReference type="InterPro" id="IPR011057">
    <property type="entry name" value="Mss4-like_sf"/>
</dbReference>
<evidence type="ECO:0000313" key="5">
    <source>
        <dbReference type="EMBL" id="KXU91196.1"/>
    </source>
</evidence>
<dbReference type="STRING" id="1399968.CI15_01020"/>
<comment type="caution">
    <text evidence="5">The sequence shown here is derived from an EMBL/GenBank/DDBJ whole genome shotgun (WGS) entry which is preliminary data.</text>
</comment>
<proteinExistence type="inferred from homology"/>
<comment type="similarity">
    <text evidence="1">Belongs to the Gfa family.</text>
</comment>
<keyword evidence="2" id="KW-0479">Metal-binding</keyword>
<protein>
    <submittedName>
        <fullName evidence="5">Aldehyde-activating protein</fullName>
    </submittedName>
</protein>
<dbReference type="EMBL" id="LRBG01000001">
    <property type="protein sequence ID" value="KXU91196.1"/>
    <property type="molecule type" value="Genomic_DNA"/>
</dbReference>
<evidence type="ECO:0000256" key="3">
    <source>
        <dbReference type="ARBA" id="ARBA00022833"/>
    </source>
</evidence>
<dbReference type="RefSeq" id="WP_062123360.1">
    <property type="nucleotide sequence ID" value="NZ_LRBG01000001.1"/>
</dbReference>
<gene>
    <name evidence="5" type="ORF">CI15_01020</name>
</gene>
<dbReference type="SUPFAM" id="SSF51316">
    <property type="entry name" value="Mss4-like"/>
    <property type="match status" value="1"/>
</dbReference>
<accession>A0A149Q1Z5</accession>
<feature type="domain" description="CENP-V/GFA" evidence="4">
    <location>
        <begin position="5"/>
        <end position="126"/>
    </location>
</feature>
<dbReference type="GO" id="GO:0046872">
    <property type="term" value="F:metal ion binding"/>
    <property type="evidence" value="ECO:0007669"/>
    <property type="project" value="UniProtKB-KW"/>
</dbReference>
<organism evidence="5 6">
    <name type="scientific">Paraburkholderia monticola</name>
    <dbReference type="NCBI Taxonomy" id="1399968"/>
    <lineage>
        <taxon>Bacteria</taxon>
        <taxon>Pseudomonadati</taxon>
        <taxon>Pseudomonadota</taxon>
        <taxon>Betaproteobacteria</taxon>
        <taxon>Burkholderiales</taxon>
        <taxon>Burkholderiaceae</taxon>
        <taxon>Paraburkholderia</taxon>
    </lineage>
</organism>
<dbReference type="OrthoDB" id="327703at2"/>
<keyword evidence="6" id="KW-1185">Reference proteome</keyword>
<evidence type="ECO:0000313" key="6">
    <source>
        <dbReference type="Proteomes" id="UP000075613"/>
    </source>
</evidence>
<dbReference type="Proteomes" id="UP000075613">
    <property type="component" value="Unassembled WGS sequence"/>
</dbReference>
<dbReference type="PROSITE" id="PS51891">
    <property type="entry name" value="CENP_V_GFA"/>
    <property type="match status" value="1"/>
</dbReference>
<dbReference type="PANTHER" id="PTHR28620:SF1">
    <property type="entry name" value="CENP-V_GFA DOMAIN-CONTAINING PROTEIN"/>
    <property type="match status" value="1"/>
</dbReference>
<dbReference type="Pfam" id="PF04828">
    <property type="entry name" value="GFA"/>
    <property type="match status" value="1"/>
</dbReference>
<reference evidence="5 6" key="1">
    <citation type="journal article" date="2015" name="Int. J. Syst. Evol. Microbiol.">
        <title>Burkholderia monticola sp. nov., isolated from mountain soil.</title>
        <authorList>
            <person name="Baek I."/>
            <person name="Seo B."/>
            <person name="Lee I."/>
            <person name="Yi H."/>
            <person name="Chun J."/>
        </authorList>
    </citation>
    <scope>NUCLEOTIDE SEQUENCE [LARGE SCALE GENOMIC DNA]</scope>
    <source>
        <strain evidence="5 6">JC2948</strain>
    </source>
</reference>
<dbReference type="GO" id="GO:0016846">
    <property type="term" value="F:carbon-sulfur lyase activity"/>
    <property type="evidence" value="ECO:0007669"/>
    <property type="project" value="InterPro"/>
</dbReference>
<evidence type="ECO:0000259" key="4">
    <source>
        <dbReference type="PROSITE" id="PS51891"/>
    </source>
</evidence>
<dbReference type="InterPro" id="IPR052355">
    <property type="entry name" value="CENP-V-like"/>
</dbReference>
<name>A0A149Q1Z5_9BURK</name>
<keyword evidence="3" id="KW-0862">Zinc</keyword>
<dbReference type="InterPro" id="IPR006913">
    <property type="entry name" value="CENP-V/GFA"/>
</dbReference>
<evidence type="ECO:0000256" key="2">
    <source>
        <dbReference type="ARBA" id="ARBA00022723"/>
    </source>
</evidence>